<keyword evidence="3" id="KW-1185">Reference proteome</keyword>
<reference evidence="2 3" key="1">
    <citation type="submission" date="2020-07" db="EMBL/GenBank/DDBJ databases">
        <title>Gai3-2, isolated from salt lake.</title>
        <authorList>
            <person name="Cui H."/>
            <person name="Shi X."/>
        </authorList>
    </citation>
    <scope>NUCLEOTIDE SEQUENCE [LARGE SCALE GENOMIC DNA]</scope>
    <source>
        <strain evidence="2 3">Gai3-2</strain>
    </source>
</reference>
<dbReference type="AlphaFoldDB" id="A0A7D5GAS2"/>
<accession>A0A7D5GAS2</accession>
<feature type="transmembrane region" description="Helical" evidence="1">
    <location>
        <begin position="33"/>
        <end position="52"/>
    </location>
</feature>
<sequence>MRLARFGVVGTLLVALVVLGSLASLAATGLSQTGVLATLGLLCVAVAAGVYWGRKTAPRRWRTPYW</sequence>
<keyword evidence="1" id="KW-0812">Transmembrane</keyword>
<evidence type="ECO:0000313" key="2">
    <source>
        <dbReference type="EMBL" id="QLG26766.1"/>
    </source>
</evidence>
<dbReference type="RefSeq" id="WP_179168341.1">
    <property type="nucleotide sequence ID" value="NZ_CP058529.1"/>
</dbReference>
<organism evidence="2 3">
    <name type="scientific">Halorarum halophilum</name>
    <dbReference type="NCBI Taxonomy" id="2743090"/>
    <lineage>
        <taxon>Archaea</taxon>
        <taxon>Methanobacteriati</taxon>
        <taxon>Methanobacteriota</taxon>
        <taxon>Stenosarchaea group</taxon>
        <taxon>Halobacteria</taxon>
        <taxon>Halobacteriales</taxon>
        <taxon>Haloferacaceae</taxon>
        <taxon>Halorarum</taxon>
    </lineage>
</organism>
<keyword evidence="1" id="KW-1133">Transmembrane helix</keyword>
<dbReference type="Proteomes" id="UP000509750">
    <property type="component" value="Chromosome"/>
</dbReference>
<gene>
    <name evidence="2" type="ORF">HUG10_04045</name>
</gene>
<dbReference type="GeneID" id="56027976"/>
<dbReference type="EMBL" id="CP058529">
    <property type="protein sequence ID" value="QLG26766.1"/>
    <property type="molecule type" value="Genomic_DNA"/>
</dbReference>
<proteinExistence type="predicted"/>
<evidence type="ECO:0000313" key="3">
    <source>
        <dbReference type="Proteomes" id="UP000509750"/>
    </source>
</evidence>
<keyword evidence="1" id="KW-0472">Membrane</keyword>
<protein>
    <submittedName>
        <fullName evidence="2">Uncharacterized protein</fullName>
    </submittedName>
</protein>
<dbReference type="KEGG" id="halg:HUG10_04045"/>
<evidence type="ECO:0000256" key="1">
    <source>
        <dbReference type="SAM" id="Phobius"/>
    </source>
</evidence>
<name>A0A7D5GAS2_9EURY</name>